<dbReference type="PANTHER" id="PTHR47926">
    <property type="entry name" value="PENTATRICOPEPTIDE REPEAT-CONTAINING PROTEIN"/>
    <property type="match status" value="1"/>
</dbReference>
<keyword evidence="4" id="KW-1185">Reference proteome</keyword>
<feature type="repeat" description="PPR" evidence="2">
    <location>
        <begin position="275"/>
        <end position="309"/>
    </location>
</feature>
<keyword evidence="1" id="KW-0677">Repeat</keyword>
<dbReference type="NCBIfam" id="TIGR00756">
    <property type="entry name" value="PPR"/>
    <property type="match status" value="5"/>
</dbReference>
<dbReference type="PANTHER" id="PTHR47926:SF485">
    <property type="entry name" value="REPEAT-LIKE SUPERFAMILY PROTEIN, PUTATIVE-RELATED"/>
    <property type="match status" value="1"/>
</dbReference>
<feature type="repeat" description="PPR" evidence="2">
    <location>
        <begin position="378"/>
        <end position="408"/>
    </location>
</feature>
<dbReference type="PROSITE" id="PS51375">
    <property type="entry name" value="PPR"/>
    <property type="match status" value="4"/>
</dbReference>
<dbReference type="InterPro" id="IPR002885">
    <property type="entry name" value="PPR_rpt"/>
</dbReference>
<dbReference type="Pfam" id="PF01535">
    <property type="entry name" value="PPR"/>
    <property type="match status" value="2"/>
</dbReference>
<dbReference type="AlphaFoldDB" id="A0AAF0WL09"/>
<organism evidence="3 4">
    <name type="scientific">Daucus carota subsp. sativus</name>
    <name type="common">Carrot</name>
    <dbReference type="NCBI Taxonomy" id="79200"/>
    <lineage>
        <taxon>Eukaryota</taxon>
        <taxon>Viridiplantae</taxon>
        <taxon>Streptophyta</taxon>
        <taxon>Embryophyta</taxon>
        <taxon>Tracheophyta</taxon>
        <taxon>Spermatophyta</taxon>
        <taxon>Magnoliopsida</taxon>
        <taxon>eudicotyledons</taxon>
        <taxon>Gunneridae</taxon>
        <taxon>Pentapetalae</taxon>
        <taxon>asterids</taxon>
        <taxon>campanulids</taxon>
        <taxon>Apiales</taxon>
        <taxon>Apiaceae</taxon>
        <taxon>Apioideae</taxon>
        <taxon>Scandiceae</taxon>
        <taxon>Daucinae</taxon>
        <taxon>Daucus</taxon>
        <taxon>Daucus sect. Daucus</taxon>
    </lineage>
</organism>
<dbReference type="Pfam" id="PF13812">
    <property type="entry name" value="PPR_3"/>
    <property type="match status" value="1"/>
</dbReference>
<dbReference type="FunFam" id="1.25.40.10:FF:000125">
    <property type="entry name" value="Pentatricopeptide repeat-containing protein"/>
    <property type="match status" value="1"/>
</dbReference>
<protein>
    <recommendedName>
        <fullName evidence="5">Pentacotripeptide-repeat region of PRORP domain-containing protein</fullName>
    </recommendedName>
</protein>
<accession>A0AAF0WL09</accession>
<dbReference type="Gene3D" id="1.25.40.10">
    <property type="entry name" value="Tetratricopeptide repeat domain"/>
    <property type="match status" value="5"/>
</dbReference>
<reference evidence="3" key="2">
    <citation type="submission" date="2022-03" db="EMBL/GenBank/DDBJ databases">
        <title>Draft title - Genomic analysis of global carrot germplasm unveils the trajectory of domestication and the origin of high carotenoid orange carrot.</title>
        <authorList>
            <person name="Iorizzo M."/>
            <person name="Ellison S."/>
            <person name="Senalik D."/>
            <person name="Macko-Podgorni A."/>
            <person name="Grzebelus D."/>
            <person name="Bostan H."/>
            <person name="Rolling W."/>
            <person name="Curaba J."/>
            <person name="Simon P."/>
        </authorList>
    </citation>
    <scope>NUCLEOTIDE SEQUENCE</scope>
    <source>
        <tissue evidence="3">Leaf</tissue>
    </source>
</reference>
<feature type="repeat" description="PPR" evidence="2">
    <location>
        <begin position="409"/>
        <end position="443"/>
    </location>
</feature>
<dbReference type="InterPro" id="IPR011990">
    <property type="entry name" value="TPR-like_helical_dom_sf"/>
</dbReference>
<dbReference type="InterPro" id="IPR046960">
    <property type="entry name" value="PPR_At4g14850-like_plant"/>
</dbReference>
<dbReference type="Pfam" id="PF20431">
    <property type="entry name" value="E_motif"/>
    <property type="match status" value="1"/>
</dbReference>
<evidence type="ECO:0000313" key="3">
    <source>
        <dbReference type="EMBL" id="WOG90143.1"/>
    </source>
</evidence>
<reference evidence="3" key="1">
    <citation type="journal article" date="2016" name="Nat. Genet.">
        <title>A high-quality carrot genome assembly provides new insights into carotenoid accumulation and asterid genome evolution.</title>
        <authorList>
            <person name="Iorizzo M."/>
            <person name="Ellison S."/>
            <person name="Senalik D."/>
            <person name="Zeng P."/>
            <person name="Satapoomin P."/>
            <person name="Huang J."/>
            <person name="Bowman M."/>
            <person name="Iovene M."/>
            <person name="Sanseverino W."/>
            <person name="Cavagnaro P."/>
            <person name="Yildiz M."/>
            <person name="Macko-Podgorni A."/>
            <person name="Moranska E."/>
            <person name="Grzebelus E."/>
            <person name="Grzebelus D."/>
            <person name="Ashrafi H."/>
            <person name="Zheng Z."/>
            <person name="Cheng S."/>
            <person name="Spooner D."/>
            <person name="Van Deynze A."/>
            <person name="Simon P."/>
        </authorList>
    </citation>
    <scope>NUCLEOTIDE SEQUENCE</scope>
    <source>
        <tissue evidence="3">Leaf</tissue>
    </source>
</reference>
<sequence length="628" mass="70738">MSHISTRSLQKFIATQKSFSKTPPKLWPQLNHTHSIDHKGLPILNLTHPILRTLDTHNVSLHNFKQVQAQLIVSGLFQHSLAFSRVVKKLCSLPSGVNYAVELFDHFDEPDAFVCNSIIRCFVNLNDPLSGLGFYYEKMVGGFVRPNHYSFPIIVKVCGELGCVREGEKVHGRIVKHGFEFDLFVRNALIHMYCVCGRVWSAEKVFGLSCELDLVSWNSMIDGYVKNGEVGLARGLFDQMVERDVVSWNSMIKGYVGVGDMERAKELFDGMPCRDLVSWNCLIDGFARVGNVVAACEFFDQMAVRNVVTWNTVLALYVRVNKYGECLRLFDRMMAEGEVSPNEASIMSVLTACAHLTDLDRGKWVHSYIKHDKNIKADVLLLTALLTMYSKCGAMDLAKDVFDEMPDKSVVSWNSMIMGYGMHGDGEKALRIFMEMERSGQMPNDATFVCILSACTHAGMILEGWWYFDIMHRVYKIEPKIDHYGCIVDLLGRAGLLKDSEDVIKNMPMEAGPAFWGALLSACRSHSNVELGEVVAKRLIDLEPEDIGPYVLLSNIYAAEGRWDDVDNVRRRIVEKGFQKASGSSVFQVGDTRGESLQVSSSVHKRSMVYSMLSDMGTQIKMSSRYRQ</sequence>
<dbReference type="FunFam" id="1.25.40.10:FF:000470">
    <property type="entry name" value="Pentatricopeptide repeat-containing protein At5g66520"/>
    <property type="match status" value="1"/>
</dbReference>
<evidence type="ECO:0000256" key="1">
    <source>
        <dbReference type="ARBA" id="ARBA00022737"/>
    </source>
</evidence>
<dbReference type="Pfam" id="PF13041">
    <property type="entry name" value="PPR_2"/>
    <property type="match status" value="2"/>
</dbReference>
<dbReference type="GO" id="GO:0048731">
    <property type="term" value="P:system development"/>
    <property type="evidence" value="ECO:0007669"/>
    <property type="project" value="UniProtKB-ARBA"/>
</dbReference>
<dbReference type="Pfam" id="PF12854">
    <property type="entry name" value="PPR_1"/>
    <property type="match status" value="1"/>
</dbReference>
<gene>
    <name evidence="3" type="ORF">DCAR_0209386</name>
</gene>
<dbReference type="GO" id="GO:0009451">
    <property type="term" value="P:RNA modification"/>
    <property type="evidence" value="ECO:0007669"/>
    <property type="project" value="InterPro"/>
</dbReference>
<proteinExistence type="predicted"/>
<name>A0AAF0WL09_DAUCS</name>
<feature type="repeat" description="PPR" evidence="2">
    <location>
        <begin position="213"/>
        <end position="247"/>
    </location>
</feature>
<dbReference type="FunFam" id="1.25.40.10:FF:000804">
    <property type="entry name" value="Pentatricopeptide repeat-containing protein, chloroplastic"/>
    <property type="match status" value="1"/>
</dbReference>
<evidence type="ECO:0008006" key="5">
    <source>
        <dbReference type="Google" id="ProtNLM"/>
    </source>
</evidence>
<dbReference type="GO" id="GO:0003723">
    <property type="term" value="F:RNA binding"/>
    <property type="evidence" value="ECO:0007669"/>
    <property type="project" value="InterPro"/>
</dbReference>
<dbReference type="InterPro" id="IPR046848">
    <property type="entry name" value="E_motif"/>
</dbReference>
<dbReference type="Proteomes" id="UP000077755">
    <property type="component" value="Chromosome 2"/>
</dbReference>
<dbReference type="FunFam" id="1.25.40.10:FF:000927">
    <property type="entry name" value="Pentatricopeptide repeat-containing protein"/>
    <property type="match status" value="1"/>
</dbReference>
<evidence type="ECO:0000313" key="4">
    <source>
        <dbReference type="Proteomes" id="UP000077755"/>
    </source>
</evidence>
<dbReference type="EMBL" id="CP093344">
    <property type="protein sequence ID" value="WOG90143.1"/>
    <property type="molecule type" value="Genomic_DNA"/>
</dbReference>
<evidence type="ECO:0000256" key="2">
    <source>
        <dbReference type="PROSITE-ProRule" id="PRU00708"/>
    </source>
</evidence>